<evidence type="ECO:0000256" key="1">
    <source>
        <dbReference type="SAM" id="Phobius"/>
    </source>
</evidence>
<reference evidence="3" key="1">
    <citation type="submission" date="2016-01" db="EMBL/GenBank/DDBJ databases">
        <authorList>
            <person name="Mitreva M."/>
            <person name="Pepin K.H."/>
            <person name="Mihindukulasuriya K.A."/>
            <person name="Fulton R."/>
            <person name="Fronick C."/>
            <person name="O'Laughlin M."/>
            <person name="Miner T."/>
            <person name="Herter B."/>
            <person name="Rosa B.A."/>
            <person name="Cordes M."/>
            <person name="Tomlinson C."/>
            <person name="Wollam A."/>
            <person name="Palsikar V.B."/>
            <person name="Mardis E.R."/>
            <person name="Wilson R.K."/>
        </authorList>
    </citation>
    <scope>NUCLEOTIDE SEQUENCE [LARGE SCALE GENOMIC DNA]</scope>
    <source>
        <strain evidence="3">KA00182</strain>
    </source>
</reference>
<evidence type="ECO:0000313" key="2">
    <source>
        <dbReference type="EMBL" id="KXB90927.1"/>
    </source>
</evidence>
<sequence>MVYYNKERSINGDITGFKRDRSVLMYMNETEKITYDSPFEVGFAGSKDAYHQNPPCYGYNPRTYYEPWRDDSLTDRFFSPRGRMSRKAFAASSIIGWIVMIIWGSILMNRLWDSFLHGMTGLMLPTGRTFFTVSYCEITLLFAIFIGFCVMQSMFVIRRLHDRNKSGWHCIIMYLPYIGILFWVYLLFAKGTKGNNKYGPDPLTHLG</sequence>
<keyword evidence="1" id="KW-1133">Transmembrane helix</keyword>
<name>A0A134CFR9_9FIRM</name>
<dbReference type="EMBL" id="LSDT01000043">
    <property type="protein sequence ID" value="KXB90927.1"/>
    <property type="molecule type" value="Genomic_DNA"/>
</dbReference>
<dbReference type="Pfam" id="PF05656">
    <property type="entry name" value="DUF805"/>
    <property type="match status" value="1"/>
</dbReference>
<evidence type="ECO:0000313" key="3">
    <source>
        <dbReference type="Proteomes" id="UP000070160"/>
    </source>
</evidence>
<dbReference type="STRING" id="1588748.HMPREF3182_01009"/>
<proteinExistence type="predicted"/>
<accession>A0A134CFR9</accession>
<protein>
    <recommendedName>
        <fullName evidence="4">DUF805 domain-containing protein</fullName>
    </recommendedName>
</protein>
<keyword evidence="3" id="KW-1185">Reference proteome</keyword>
<dbReference type="PATRIC" id="fig|1588748.3.peg.971"/>
<organism evidence="2 3">
    <name type="scientific">Megasphaera hutchinsoni</name>
    <dbReference type="NCBI Taxonomy" id="1588748"/>
    <lineage>
        <taxon>Bacteria</taxon>
        <taxon>Bacillati</taxon>
        <taxon>Bacillota</taxon>
        <taxon>Negativicutes</taxon>
        <taxon>Veillonellales</taxon>
        <taxon>Veillonellaceae</taxon>
        <taxon>Megasphaera</taxon>
    </lineage>
</organism>
<feature type="transmembrane region" description="Helical" evidence="1">
    <location>
        <begin position="132"/>
        <end position="156"/>
    </location>
</feature>
<dbReference type="Proteomes" id="UP000070160">
    <property type="component" value="Unassembled WGS sequence"/>
</dbReference>
<keyword evidence="1" id="KW-0812">Transmembrane</keyword>
<comment type="caution">
    <text evidence="2">The sequence shown here is derived from an EMBL/GenBank/DDBJ whole genome shotgun (WGS) entry which is preliminary data.</text>
</comment>
<gene>
    <name evidence="2" type="ORF">HMPREF3182_01009</name>
</gene>
<dbReference type="AlphaFoldDB" id="A0A134CFR9"/>
<feature type="transmembrane region" description="Helical" evidence="1">
    <location>
        <begin position="168"/>
        <end position="188"/>
    </location>
</feature>
<dbReference type="InterPro" id="IPR008523">
    <property type="entry name" value="DUF805"/>
</dbReference>
<evidence type="ECO:0008006" key="4">
    <source>
        <dbReference type="Google" id="ProtNLM"/>
    </source>
</evidence>
<dbReference type="GO" id="GO:0005886">
    <property type="term" value="C:plasma membrane"/>
    <property type="evidence" value="ECO:0007669"/>
    <property type="project" value="TreeGrafter"/>
</dbReference>
<keyword evidence="1" id="KW-0472">Membrane</keyword>
<dbReference type="PANTHER" id="PTHR34980">
    <property type="entry name" value="INNER MEMBRANE PROTEIN-RELATED-RELATED"/>
    <property type="match status" value="1"/>
</dbReference>
<feature type="transmembrane region" description="Helical" evidence="1">
    <location>
        <begin position="88"/>
        <end position="112"/>
    </location>
</feature>